<evidence type="ECO:0000313" key="2">
    <source>
        <dbReference type="Proteomes" id="UP000192356"/>
    </source>
</evidence>
<keyword evidence="2" id="KW-1185">Reference proteome</keyword>
<dbReference type="OrthoDB" id="2192877at2759"/>
<comment type="caution">
    <text evidence="1">The sequence shown here is derived from an EMBL/GenBank/DDBJ whole genome shotgun (WGS) entry which is preliminary data.</text>
</comment>
<dbReference type="Proteomes" id="UP000192356">
    <property type="component" value="Unassembled WGS sequence"/>
</dbReference>
<reference evidence="1 2" key="1">
    <citation type="journal article" date="2017" name="Environ. Microbiol.">
        <title>Decay of the glycolytic pathway and adaptation to intranuclear parasitism within Enterocytozoonidae microsporidia.</title>
        <authorList>
            <person name="Wiredu Boakye D."/>
            <person name="Jaroenlak P."/>
            <person name="Prachumwat A."/>
            <person name="Williams T.A."/>
            <person name="Bateman K.S."/>
            <person name="Itsathitphaisarn O."/>
            <person name="Sritunyalucksana K."/>
            <person name="Paszkiewicz K.H."/>
            <person name="Moore K.A."/>
            <person name="Stentiford G.D."/>
            <person name="Williams B.A."/>
        </authorList>
    </citation>
    <scope>NUCLEOTIDE SEQUENCE [LARGE SCALE GENOMIC DNA]</scope>
    <source>
        <strain evidence="1 2">GB1</strain>
    </source>
</reference>
<dbReference type="VEuPathDB" id="MicrosporidiaDB:A0H76_2417"/>
<organism evidence="1 2">
    <name type="scientific">Hepatospora eriocheir</name>
    <dbReference type="NCBI Taxonomy" id="1081669"/>
    <lineage>
        <taxon>Eukaryota</taxon>
        <taxon>Fungi</taxon>
        <taxon>Fungi incertae sedis</taxon>
        <taxon>Microsporidia</taxon>
        <taxon>Hepatosporidae</taxon>
        <taxon>Hepatospora</taxon>
    </lineage>
</organism>
<dbReference type="AlphaFoldDB" id="A0A1X0QBU9"/>
<protein>
    <recommendedName>
        <fullName evidence="3">ISXO2-like transposase domain-containing protein</fullName>
    </recommendedName>
</protein>
<dbReference type="EMBL" id="LVKB01000031">
    <property type="protein sequence ID" value="ORD97269.1"/>
    <property type="molecule type" value="Genomic_DNA"/>
</dbReference>
<dbReference type="VEuPathDB" id="MicrosporidiaDB:HERIO_864"/>
<accession>A0A1X0QBU9</accession>
<evidence type="ECO:0000313" key="1">
    <source>
        <dbReference type="EMBL" id="ORD97269.1"/>
    </source>
</evidence>
<sequence length="192" mass="22710">MVEWGVLPPKDEWRCIYCKGPAFLRMRRKKYCDSFLLRCRPCNKEWSLFKNTFFSYEKKGKSRVAIPVQKIVKLIFCYFKDQPHREMKLKSGITGDETIVNFTNYVREVTHWVITSKQIGGMGYVIQVDESLFGGHRKNNVGRLLFKDFLGLNSNLNKRNNYGDRVQDPWVFGFIDDKTRDVYMLVVNKKKN</sequence>
<proteinExistence type="predicted"/>
<name>A0A1X0QBU9_9MICR</name>
<gene>
    <name evidence="1" type="ORF">HERIO_864</name>
</gene>
<dbReference type="VEuPathDB" id="MicrosporidiaDB:A0H76_1197"/>
<evidence type="ECO:0008006" key="3">
    <source>
        <dbReference type="Google" id="ProtNLM"/>
    </source>
</evidence>